<reference evidence="1" key="1">
    <citation type="submission" date="2021-05" db="EMBL/GenBank/DDBJ databases">
        <authorList>
            <person name="Alioto T."/>
            <person name="Alioto T."/>
            <person name="Gomez Garrido J."/>
        </authorList>
    </citation>
    <scope>NUCLEOTIDE SEQUENCE</scope>
</reference>
<accession>A0A8D8IVA8</accession>
<dbReference type="AlphaFoldDB" id="A0A8D8IVA8"/>
<dbReference type="EMBL" id="HBUE01266157">
    <property type="protein sequence ID" value="CAG6561359.1"/>
    <property type="molecule type" value="Transcribed_RNA"/>
</dbReference>
<name>A0A8D8IVA8_CULPI</name>
<dbReference type="EMBL" id="HBUE01125031">
    <property type="protein sequence ID" value="CAG6494309.1"/>
    <property type="molecule type" value="Transcribed_RNA"/>
</dbReference>
<protein>
    <submittedName>
        <fullName evidence="1">(northern house mosquito) hypothetical protein</fullName>
    </submittedName>
</protein>
<dbReference type="EMBL" id="HBUE01160963">
    <property type="protein sequence ID" value="CAG6509955.1"/>
    <property type="molecule type" value="Transcribed_RNA"/>
</dbReference>
<sequence>MTMKMGRAPVAWPTMRTTSWKMSPSGTTLRSHSPCTARRYSVHRCILRKIWPCPVGRMTERSCGTRPPGSGSLKLPDIPIRSSLVSSATMAFTWQLVILRDRFRSSRSPRSTKRFGSLRWATCAG</sequence>
<evidence type="ECO:0000313" key="1">
    <source>
        <dbReference type="EMBL" id="CAG6561359.1"/>
    </source>
</evidence>
<proteinExistence type="predicted"/>
<organism evidence="1">
    <name type="scientific">Culex pipiens</name>
    <name type="common">House mosquito</name>
    <dbReference type="NCBI Taxonomy" id="7175"/>
    <lineage>
        <taxon>Eukaryota</taxon>
        <taxon>Metazoa</taxon>
        <taxon>Ecdysozoa</taxon>
        <taxon>Arthropoda</taxon>
        <taxon>Hexapoda</taxon>
        <taxon>Insecta</taxon>
        <taxon>Pterygota</taxon>
        <taxon>Neoptera</taxon>
        <taxon>Endopterygota</taxon>
        <taxon>Diptera</taxon>
        <taxon>Nematocera</taxon>
        <taxon>Culicoidea</taxon>
        <taxon>Culicidae</taxon>
        <taxon>Culicinae</taxon>
        <taxon>Culicini</taxon>
        <taxon>Culex</taxon>
        <taxon>Culex</taxon>
    </lineage>
</organism>